<dbReference type="Proteomes" id="UP001171916">
    <property type="component" value="Unassembled WGS sequence"/>
</dbReference>
<accession>A0ABT7YAZ1</accession>
<proteinExistence type="predicted"/>
<dbReference type="InterPro" id="IPR055679">
    <property type="entry name" value="DUF7255"/>
</dbReference>
<reference evidence="1" key="1">
    <citation type="submission" date="2023-06" db="EMBL/GenBank/DDBJ databases">
        <title>Robiginitalea aurantiacus sp. nov. and Algoriphagus sediminis sp. nov., isolated from coastal sediment.</title>
        <authorList>
            <person name="Zhou Z.Y."/>
            <person name="An J."/>
            <person name="Jia Y.W."/>
            <person name="Du Z.J."/>
        </authorList>
    </citation>
    <scope>NUCLEOTIDE SEQUENCE</scope>
    <source>
        <strain evidence="1">C2-7</strain>
    </source>
</reference>
<sequence length="214" mass="25347">MQNLIIRQLDEILQESDLFYDSGFDLELNHSFLDEKSKEWLSETYLELGGKSEFPLLNKLKFDFKINRFVIKYDDESHFNRYRSITLKSDIYDQFNFPFSQAYKRLCRTFEKDCLKVGLQKRFWFGSPMAKAHFGEGSDPGDFYDEGAPGWKLLAFNDLQMDLQSRLHGYKLIRIPPYETLMIGGRLQRIDHLLMSANEDTKVIILNWLKRKMA</sequence>
<gene>
    <name evidence="1" type="ORF">QVH07_05940</name>
</gene>
<evidence type="ECO:0000313" key="1">
    <source>
        <dbReference type="EMBL" id="MDN3203678.1"/>
    </source>
</evidence>
<dbReference type="Pfam" id="PF23913">
    <property type="entry name" value="DUF7255"/>
    <property type="match status" value="1"/>
</dbReference>
<keyword evidence="2" id="KW-1185">Reference proteome</keyword>
<name>A0ABT7YAZ1_9BACT</name>
<comment type="caution">
    <text evidence="1">The sequence shown here is derived from an EMBL/GenBank/DDBJ whole genome shotgun (WGS) entry which is preliminary data.</text>
</comment>
<evidence type="ECO:0000313" key="2">
    <source>
        <dbReference type="Proteomes" id="UP001171916"/>
    </source>
</evidence>
<dbReference type="RefSeq" id="WP_289999238.1">
    <property type="nucleotide sequence ID" value="NZ_JAUEPH010000002.1"/>
</dbReference>
<dbReference type="EMBL" id="JAUEPH010000002">
    <property type="protein sequence ID" value="MDN3203678.1"/>
    <property type="molecule type" value="Genomic_DNA"/>
</dbReference>
<protein>
    <submittedName>
        <fullName evidence="1">Uncharacterized protein</fullName>
    </submittedName>
</protein>
<organism evidence="1 2">
    <name type="scientific">Algoriphagus sediminis</name>
    <dbReference type="NCBI Taxonomy" id="3057113"/>
    <lineage>
        <taxon>Bacteria</taxon>
        <taxon>Pseudomonadati</taxon>
        <taxon>Bacteroidota</taxon>
        <taxon>Cytophagia</taxon>
        <taxon>Cytophagales</taxon>
        <taxon>Cyclobacteriaceae</taxon>
        <taxon>Algoriphagus</taxon>
    </lineage>
</organism>